<protein>
    <submittedName>
        <fullName evidence="1">Uncharacterized protein</fullName>
    </submittedName>
</protein>
<reference evidence="1 2" key="1">
    <citation type="submission" date="2018-05" db="EMBL/GenBank/DDBJ databases">
        <title>A metagenomic window into the 2 km-deep terrestrial subsurface aquifer revealed taxonomically and functionally diverse microbial community comprising novel uncultured bacterial lineages.</title>
        <authorList>
            <person name="Kadnikov V.V."/>
            <person name="Mardanov A.V."/>
            <person name="Beletsky A.V."/>
            <person name="Banks D."/>
            <person name="Pimenov N.V."/>
            <person name="Frank Y.A."/>
            <person name="Karnachuk O.V."/>
            <person name="Ravin N.V."/>
        </authorList>
    </citation>
    <scope>NUCLEOTIDE SEQUENCE [LARGE SCALE GENOMIC DNA]</scope>
    <source>
        <strain evidence="1">BY</strain>
    </source>
</reference>
<gene>
    <name evidence="1" type="ORF">BRCON_1372</name>
</gene>
<evidence type="ECO:0000313" key="2">
    <source>
        <dbReference type="Proteomes" id="UP000262583"/>
    </source>
</evidence>
<dbReference type="Proteomes" id="UP000262583">
    <property type="component" value="Chromosome"/>
</dbReference>
<evidence type="ECO:0000313" key="1">
    <source>
        <dbReference type="EMBL" id="AXA36149.1"/>
    </source>
</evidence>
<accession>A0A2Z4Y594</accession>
<organism evidence="1 2">
    <name type="scientific">Sumerlaea chitinivorans</name>
    <dbReference type="NCBI Taxonomy" id="2250252"/>
    <lineage>
        <taxon>Bacteria</taxon>
        <taxon>Candidatus Sumerlaeota</taxon>
        <taxon>Candidatus Sumerlaeia</taxon>
        <taxon>Candidatus Sumerlaeales</taxon>
        <taxon>Candidatus Sumerlaeaceae</taxon>
        <taxon>Candidatus Sumerlaea</taxon>
    </lineage>
</organism>
<name>A0A2Z4Y594_SUMC1</name>
<dbReference type="KEGG" id="schv:BRCON_1372"/>
<sequence length="54" mass="6285">MERPISTFSEKPAPHRTEVAPRKFIHALSKLQNPLKFFTRVVAQIQPLLEENRS</sequence>
<dbReference type="EMBL" id="CP030759">
    <property type="protein sequence ID" value="AXA36149.1"/>
    <property type="molecule type" value="Genomic_DNA"/>
</dbReference>
<dbReference type="AlphaFoldDB" id="A0A2Z4Y594"/>
<proteinExistence type="predicted"/>